<keyword evidence="1" id="KW-0175">Coiled coil</keyword>
<feature type="coiled-coil region" evidence="1">
    <location>
        <begin position="213"/>
        <end position="240"/>
    </location>
</feature>
<protein>
    <submittedName>
        <fullName evidence="3">Transposase domain</fullName>
    </submittedName>
</protein>
<dbReference type="InterPro" id="IPR008490">
    <property type="entry name" value="Transposase_InsH_N"/>
</dbReference>
<evidence type="ECO:0000259" key="2">
    <source>
        <dbReference type="Pfam" id="PF05598"/>
    </source>
</evidence>
<feature type="domain" description="Transposase InsH N-terminal" evidence="2">
    <location>
        <begin position="43"/>
        <end position="120"/>
    </location>
</feature>
<gene>
    <name evidence="3" type="ORF">SAMN05192546_11069</name>
</gene>
<evidence type="ECO:0000313" key="3">
    <source>
        <dbReference type="EMBL" id="SDZ15899.1"/>
    </source>
</evidence>
<accession>A0A1H3QT58</accession>
<reference evidence="3 4" key="1">
    <citation type="submission" date="2016-10" db="EMBL/GenBank/DDBJ databases">
        <authorList>
            <person name="de Groot N.N."/>
        </authorList>
    </citation>
    <scope>NUCLEOTIDE SEQUENCE [LARGE SCALE GENOMIC DNA]</scope>
    <source>
        <strain evidence="3 4">APO</strain>
    </source>
</reference>
<keyword evidence="4" id="KW-1185">Reference proteome</keyword>
<dbReference type="RefSeq" id="WP_242870129.1">
    <property type="nucleotide sequence ID" value="NZ_FNPV01000010.1"/>
</dbReference>
<proteinExistence type="predicted"/>
<evidence type="ECO:0000313" key="4">
    <source>
        <dbReference type="Proteomes" id="UP000199230"/>
    </source>
</evidence>
<sequence>MAFKSNDVQQNNMKDALLNLPPRVKEFVEKSWTAGFSDIVFPVINKKRFAVLYSDNPASRPNTLVNAIIGALIIKELFGLTDEELLESILCDIRFQVALRTTSFQEQPFSDRTISRFRERLYHYECNTGEDLLKDEMIHLSEAFRKFLKIEPTLKRMDSLMVASGSKKMSRLEILYTCVANLVKQLDKEGETSLNQNLQAYLKEEHKNQVIYHQRHEDMNQRLSATIEDAKQLMNLISKKHQHTEAGSLLIRVMEEQTHTNNSGIITAKPKKEITPQSLQNPSVLRRKYHVDQMPVRGFLRSKMWFAFKVAAINVKRVLKKAMQGRLLTDFSRNTHSFWRKLSSLQQLDQLTA</sequence>
<dbReference type="Pfam" id="PF05598">
    <property type="entry name" value="DUF772"/>
    <property type="match status" value="1"/>
</dbReference>
<dbReference type="STRING" id="159292.SAMN05192546_11069"/>
<dbReference type="EMBL" id="FNPV01000010">
    <property type="protein sequence ID" value="SDZ15899.1"/>
    <property type="molecule type" value="Genomic_DNA"/>
</dbReference>
<dbReference type="AlphaFoldDB" id="A0A1H3QT58"/>
<dbReference type="Proteomes" id="UP000199230">
    <property type="component" value="Unassembled WGS sequence"/>
</dbReference>
<evidence type="ECO:0000256" key="1">
    <source>
        <dbReference type="SAM" id="Coils"/>
    </source>
</evidence>
<name>A0A1H3QT58_9FIRM</name>
<organism evidence="3 4">
    <name type="scientific">Tindallia californiensis</name>
    <dbReference type="NCBI Taxonomy" id="159292"/>
    <lineage>
        <taxon>Bacteria</taxon>
        <taxon>Bacillati</taxon>
        <taxon>Bacillota</taxon>
        <taxon>Clostridia</taxon>
        <taxon>Peptostreptococcales</taxon>
        <taxon>Tindalliaceae</taxon>
        <taxon>Tindallia</taxon>
    </lineage>
</organism>